<evidence type="ECO:0000256" key="1">
    <source>
        <dbReference type="SAM" id="Phobius"/>
    </source>
</evidence>
<sequence length="352" mass="39746">MSTTTNDDQATQLAETHELAATEMDEILSGQTQHRAETDAVPPGEIRVTDEFRQRLRELSKLTPGRGLTAIACDWAMIVACFTAAIMFPHPLVWVCCAILIAARQHALLIIMHDASHFRIVSSRRWNDRLSNWLLAWPVLVSTEGYRQNHLAHHSHLNTDEDPDWTRKEGKPEWEFPKTRWALAKLLARDLCGGGFLDMLKAIGDLSNQKPKADEAKPRPWGKLCYYALLATAVTLTGMWVPVLLLWYLPAFTILPVILRLRSIAEHFGLEGEHDLNMSRNFAAGPVERLLFAPHNVGYHLDHHLFPSVPYYNLPQLHAALLQHPEYADHAHQNDSLLGLRGKSVLNDVLPA</sequence>
<evidence type="ECO:0000313" key="4">
    <source>
        <dbReference type="Proteomes" id="UP000320735"/>
    </source>
</evidence>
<dbReference type="Pfam" id="PF00487">
    <property type="entry name" value="FA_desaturase"/>
    <property type="match status" value="1"/>
</dbReference>
<comment type="caution">
    <text evidence="3">The sequence shown here is derived from an EMBL/GenBank/DDBJ whole genome shotgun (WGS) entry which is preliminary data.</text>
</comment>
<keyword evidence="1" id="KW-0472">Membrane</keyword>
<dbReference type="GO" id="GO:0016717">
    <property type="term" value="F:oxidoreductase activity, acting on paired donors, with oxidation of a pair of donors resulting in the reduction of molecular oxygen to two molecules of water"/>
    <property type="evidence" value="ECO:0007669"/>
    <property type="project" value="TreeGrafter"/>
</dbReference>
<accession>A0A5C6BL77</accession>
<name>A0A5C6BL77_9PLAN</name>
<proteinExistence type="predicted"/>
<dbReference type="OrthoDB" id="9792534at2"/>
<dbReference type="InterPro" id="IPR005804">
    <property type="entry name" value="FA_desaturase_dom"/>
</dbReference>
<keyword evidence="1" id="KW-1133">Transmembrane helix</keyword>
<protein>
    <submittedName>
        <fullName evidence="3">Fatty acid desaturase</fullName>
    </submittedName>
</protein>
<organism evidence="3 4">
    <name type="scientific">Symmachiella macrocystis</name>
    <dbReference type="NCBI Taxonomy" id="2527985"/>
    <lineage>
        <taxon>Bacteria</taxon>
        <taxon>Pseudomonadati</taxon>
        <taxon>Planctomycetota</taxon>
        <taxon>Planctomycetia</taxon>
        <taxon>Planctomycetales</taxon>
        <taxon>Planctomycetaceae</taxon>
        <taxon>Symmachiella</taxon>
    </lineage>
</organism>
<evidence type="ECO:0000313" key="3">
    <source>
        <dbReference type="EMBL" id="TWU12745.1"/>
    </source>
</evidence>
<keyword evidence="1" id="KW-0812">Transmembrane</keyword>
<dbReference type="Proteomes" id="UP000320735">
    <property type="component" value="Unassembled WGS sequence"/>
</dbReference>
<dbReference type="InterPro" id="IPR012171">
    <property type="entry name" value="Fatty_acid_desaturase"/>
</dbReference>
<feature type="transmembrane region" description="Helical" evidence="1">
    <location>
        <begin position="224"/>
        <end position="249"/>
    </location>
</feature>
<dbReference type="PANTHER" id="PTHR19353:SF19">
    <property type="entry name" value="DELTA(5) FATTY ACID DESATURASE C-RELATED"/>
    <property type="match status" value="1"/>
</dbReference>
<reference evidence="3 4" key="1">
    <citation type="submission" date="2019-02" db="EMBL/GenBank/DDBJ databases">
        <title>Deep-cultivation of Planctomycetes and their phenomic and genomic characterization uncovers novel biology.</title>
        <authorList>
            <person name="Wiegand S."/>
            <person name="Jogler M."/>
            <person name="Boedeker C."/>
            <person name="Pinto D."/>
            <person name="Vollmers J."/>
            <person name="Rivas-Marin E."/>
            <person name="Kohn T."/>
            <person name="Peeters S.H."/>
            <person name="Heuer A."/>
            <person name="Rast P."/>
            <person name="Oberbeckmann S."/>
            <person name="Bunk B."/>
            <person name="Jeske O."/>
            <person name="Meyerdierks A."/>
            <person name="Storesund J.E."/>
            <person name="Kallscheuer N."/>
            <person name="Luecker S."/>
            <person name="Lage O.M."/>
            <person name="Pohl T."/>
            <person name="Merkel B.J."/>
            <person name="Hornburger P."/>
            <person name="Mueller R.-W."/>
            <person name="Bruemmer F."/>
            <person name="Labrenz M."/>
            <person name="Spormann A.M."/>
            <person name="Op Den Camp H."/>
            <person name="Overmann J."/>
            <person name="Amann R."/>
            <person name="Jetten M.S.M."/>
            <person name="Mascher T."/>
            <person name="Medema M.H."/>
            <person name="Devos D.P."/>
            <person name="Kaster A.-K."/>
            <person name="Ovreas L."/>
            <person name="Rohde M."/>
            <person name="Galperin M.Y."/>
            <person name="Jogler C."/>
        </authorList>
    </citation>
    <scope>NUCLEOTIDE SEQUENCE [LARGE SCALE GENOMIC DNA]</scope>
    <source>
        <strain evidence="3 4">CA54</strain>
    </source>
</reference>
<dbReference type="CDD" id="cd03510">
    <property type="entry name" value="Rhizobitoxine-FADS-like"/>
    <property type="match status" value="1"/>
</dbReference>
<dbReference type="PANTHER" id="PTHR19353">
    <property type="entry name" value="FATTY ACID DESATURASE 2"/>
    <property type="match status" value="1"/>
</dbReference>
<feature type="domain" description="Fatty acid desaturase" evidence="2">
    <location>
        <begin position="90"/>
        <end position="327"/>
    </location>
</feature>
<dbReference type="EMBL" id="SJPP01000001">
    <property type="protein sequence ID" value="TWU12745.1"/>
    <property type="molecule type" value="Genomic_DNA"/>
</dbReference>
<dbReference type="RefSeq" id="WP_146370177.1">
    <property type="nucleotide sequence ID" value="NZ_SJPP01000001.1"/>
</dbReference>
<dbReference type="AlphaFoldDB" id="A0A5C6BL77"/>
<evidence type="ECO:0000259" key="2">
    <source>
        <dbReference type="Pfam" id="PF00487"/>
    </source>
</evidence>
<dbReference type="GO" id="GO:0008610">
    <property type="term" value="P:lipid biosynthetic process"/>
    <property type="evidence" value="ECO:0007669"/>
    <property type="project" value="UniProtKB-ARBA"/>
</dbReference>
<gene>
    <name evidence="3" type="ORF">CA54_15700</name>
</gene>
<dbReference type="GO" id="GO:0016020">
    <property type="term" value="C:membrane"/>
    <property type="evidence" value="ECO:0007669"/>
    <property type="project" value="TreeGrafter"/>
</dbReference>
<keyword evidence="4" id="KW-1185">Reference proteome</keyword>
<feature type="transmembrane region" description="Helical" evidence="1">
    <location>
        <begin position="67"/>
        <end position="86"/>
    </location>
</feature>